<accession>A0A7R9ZP18</accession>
<proteinExistence type="predicted"/>
<organism evidence="2">
    <name type="scientific">Craspedostauros australis</name>
    <dbReference type="NCBI Taxonomy" id="1486917"/>
    <lineage>
        <taxon>Eukaryota</taxon>
        <taxon>Sar</taxon>
        <taxon>Stramenopiles</taxon>
        <taxon>Ochrophyta</taxon>
        <taxon>Bacillariophyta</taxon>
        <taxon>Bacillariophyceae</taxon>
        <taxon>Bacillariophycidae</taxon>
        <taxon>Naviculales</taxon>
        <taxon>Naviculaceae</taxon>
        <taxon>Craspedostauros</taxon>
    </lineage>
</organism>
<reference evidence="2" key="1">
    <citation type="submission" date="2021-01" db="EMBL/GenBank/DDBJ databases">
        <authorList>
            <person name="Corre E."/>
            <person name="Pelletier E."/>
            <person name="Niang G."/>
            <person name="Scheremetjew M."/>
            <person name="Finn R."/>
            <person name="Kale V."/>
            <person name="Holt S."/>
            <person name="Cochrane G."/>
            <person name="Meng A."/>
            <person name="Brown T."/>
            <person name="Cohen L."/>
        </authorList>
    </citation>
    <scope>NUCLEOTIDE SEQUENCE</scope>
    <source>
        <strain evidence="2">CCMP3328</strain>
    </source>
</reference>
<evidence type="ECO:0000313" key="2">
    <source>
        <dbReference type="EMBL" id="CAD8338845.1"/>
    </source>
</evidence>
<evidence type="ECO:0000256" key="1">
    <source>
        <dbReference type="SAM" id="MobiDB-lite"/>
    </source>
</evidence>
<dbReference type="AlphaFoldDB" id="A0A7R9ZP18"/>
<feature type="compositionally biased region" description="Basic and acidic residues" evidence="1">
    <location>
        <begin position="107"/>
        <end position="116"/>
    </location>
</feature>
<dbReference type="EMBL" id="HBEF01017708">
    <property type="protein sequence ID" value="CAD8338845.1"/>
    <property type="molecule type" value="Transcribed_RNA"/>
</dbReference>
<gene>
    <name evidence="2" type="ORF">CAUS1442_LOCUS10978</name>
</gene>
<sequence length="116" mass="12887">MFIKATYTIANDTGEPQTHQFQLDASNVEIQPVGLPDNTPATKPQAGEYKYSGVHDHGDLIPPIEDANDMKALISCMGTFKKESDQLLTKLIEDEKLKKTTASAEENPMKRPRVDQ</sequence>
<name>A0A7R9ZP18_9STRA</name>
<protein>
    <submittedName>
        <fullName evidence="2">Uncharacterized protein</fullName>
    </submittedName>
</protein>
<feature type="region of interest" description="Disordered" evidence="1">
    <location>
        <begin position="97"/>
        <end position="116"/>
    </location>
</feature>